<sequence length="760" mass="86319">MDQNRLKCKLTFFDLTPFRLKDQNEFAFFLPSLCVNGRSFLPALTDKAFFRKSKVTLKITVRWQRLEVFSGEINRTMAIVDLDDSSITHVKETDATDPHMDLQYFPNDGLRTLGSAGEVLTRVDLDLAYSSEKLLNLKILLMHVADRAGDCESMVTDDEFVLGDSAEKVLEFDILSGILYSEVKELDDFMTSLQEEITDAREKISSCVHLKEAFVEIEEKLLDSEESLKQLQEQVDEMRIQSAKFQSFSVFGNSGISEISHLSSMHHNKMKMQTSEQQRHILKMLEKSLARELDLEKWLSESRHNEEELKLKLHHAEQEMEEMVDLVLERLFEAENVAEVLICISKELTRKLQIVQFNLNTSTKREGEVRARLQDSIQKLSTKNTELQNLKVNLKNTEDECFCASSEALNFKEKVISLEENLIESDVQLQNAKATVEASQVQEKMLNSKIIDLENLIENLRADGLRTESRAVKSESQCTSLIETNSKLREELNFLSSREMEKVSLLENKLRQSETQLQHAKALVEASQEQQHMFFSALNDMENLIEDLKAKALKAEGKAESAEDKCIQFTETNLGLNEELGFLKGKVECLETSLREAENVKKAIANDIGVRTKVISNLVMQLTMERERLDSQVSSLTKENKILVEKLWKAKNDESLIGSHNADLGKKEFFPKSDSATAQCLKSFEESVTEASSTSFQVDRLAKEIPTCETEVGSAVAAEDPTSIESKFGTVRKTEANQLNSKYIFLAVIFLIISMAALFN</sequence>
<dbReference type="AlphaFoldDB" id="A0A443NXY9"/>
<name>A0A443NXY9_9MAGN</name>
<dbReference type="OrthoDB" id="1936068at2759"/>
<feature type="coiled-coil region" evidence="1">
    <location>
        <begin position="183"/>
        <end position="241"/>
    </location>
</feature>
<accession>A0A443NXY9</accession>
<keyword evidence="1" id="KW-0175">Coiled coil</keyword>
<dbReference type="Proteomes" id="UP000283530">
    <property type="component" value="Unassembled WGS sequence"/>
</dbReference>
<evidence type="ECO:0000259" key="2">
    <source>
        <dbReference type="Pfam" id="PF26581"/>
    </source>
</evidence>
<dbReference type="InterPro" id="IPR058610">
    <property type="entry name" value="WIT1_2_N"/>
</dbReference>
<organism evidence="3 4">
    <name type="scientific">Cinnamomum micranthum f. kanehirae</name>
    <dbReference type="NCBI Taxonomy" id="337451"/>
    <lineage>
        <taxon>Eukaryota</taxon>
        <taxon>Viridiplantae</taxon>
        <taxon>Streptophyta</taxon>
        <taxon>Embryophyta</taxon>
        <taxon>Tracheophyta</taxon>
        <taxon>Spermatophyta</taxon>
        <taxon>Magnoliopsida</taxon>
        <taxon>Magnoliidae</taxon>
        <taxon>Laurales</taxon>
        <taxon>Lauraceae</taxon>
        <taxon>Cinnamomum</taxon>
    </lineage>
</organism>
<keyword evidence="4" id="KW-1185">Reference proteome</keyword>
<feature type="coiled-coil region" evidence="1">
    <location>
        <begin position="299"/>
        <end position="326"/>
    </location>
</feature>
<evidence type="ECO:0000313" key="3">
    <source>
        <dbReference type="EMBL" id="RWR83363.1"/>
    </source>
</evidence>
<gene>
    <name evidence="3" type="ORF">CKAN_01211700</name>
</gene>
<reference evidence="3 4" key="1">
    <citation type="journal article" date="2019" name="Nat. Plants">
        <title>Stout camphor tree genome fills gaps in understanding of flowering plant genome evolution.</title>
        <authorList>
            <person name="Chaw S.M."/>
            <person name="Liu Y.C."/>
            <person name="Wu Y.W."/>
            <person name="Wang H.Y."/>
            <person name="Lin C.I."/>
            <person name="Wu C.S."/>
            <person name="Ke H.M."/>
            <person name="Chang L.Y."/>
            <person name="Hsu C.Y."/>
            <person name="Yang H.T."/>
            <person name="Sudianto E."/>
            <person name="Hsu M.H."/>
            <person name="Wu K.P."/>
            <person name="Wang L.N."/>
            <person name="Leebens-Mack J.H."/>
            <person name="Tsai I.J."/>
        </authorList>
    </citation>
    <scope>NUCLEOTIDE SEQUENCE [LARGE SCALE GENOMIC DNA]</scope>
    <source>
        <strain evidence="4">cv. Chaw 1501</strain>
        <tissue evidence="3">Young leaves</tissue>
    </source>
</reference>
<dbReference type="InterPro" id="IPR039976">
    <property type="entry name" value="WIT1/WIT2"/>
</dbReference>
<evidence type="ECO:0000313" key="4">
    <source>
        <dbReference type="Proteomes" id="UP000283530"/>
    </source>
</evidence>
<protein>
    <submittedName>
        <fullName evidence="3">WPP domain-containing protein</fullName>
    </submittedName>
</protein>
<dbReference type="PANTHER" id="PTHR35705:SF1">
    <property type="entry name" value="WPP DOMAIN-INTERACTING TAIL-ANCHORED PROTEIN 1"/>
    <property type="match status" value="1"/>
</dbReference>
<feature type="coiled-coil region" evidence="1">
    <location>
        <begin position="503"/>
        <end position="646"/>
    </location>
</feature>
<evidence type="ECO:0000256" key="1">
    <source>
        <dbReference type="SAM" id="Coils"/>
    </source>
</evidence>
<dbReference type="EMBL" id="QPKB01000004">
    <property type="protein sequence ID" value="RWR83363.1"/>
    <property type="molecule type" value="Genomic_DNA"/>
</dbReference>
<dbReference type="STRING" id="337451.A0A443NXY9"/>
<dbReference type="Pfam" id="PF26581">
    <property type="entry name" value="WIT1_2_N"/>
    <property type="match status" value="1"/>
</dbReference>
<feature type="coiled-coil region" evidence="1">
    <location>
        <begin position="370"/>
        <end position="407"/>
    </location>
</feature>
<comment type="caution">
    <text evidence="3">The sequence shown here is derived from an EMBL/GenBank/DDBJ whole genome shotgun (WGS) entry which is preliminary data.</text>
</comment>
<proteinExistence type="predicted"/>
<feature type="domain" description="WIT1/2 N-terminal helical bundle" evidence="2">
    <location>
        <begin position="114"/>
        <end position="248"/>
    </location>
</feature>
<dbReference type="PANTHER" id="PTHR35705">
    <property type="entry name" value="WPP DOMAIN-INTERACTING TAIL-ANCHORED PROTEIN 1"/>
    <property type="match status" value="1"/>
</dbReference>